<evidence type="ECO:0000313" key="3">
    <source>
        <dbReference type="Proteomes" id="UP000710432"/>
    </source>
</evidence>
<organism evidence="2 3">
    <name type="scientific">Microtus ochrogaster</name>
    <name type="common">Prairie vole</name>
    <dbReference type="NCBI Taxonomy" id="79684"/>
    <lineage>
        <taxon>Eukaryota</taxon>
        <taxon>Metazoa</taxon>
        <taxon>Chordata</taxon>
        <taxon>Craniata</taxon>
        <taxon>Vertebrata</taxon>
        <taxon>Euteleostomi</taxon>
        <taxon>Mammalia</taxon>
        <taxon>Eutheria</taxon>
        <taxon>Euarchontoglires</taxon>
        <taxon>Glires</taxon>
        <taxon>Rodentia</taxon>
        <taxon>Myomorpha</taxon>
        <taxon>Muroidea</taxon>
        <taxon>Cricetidae</taxon>
        <taxon>Arvicolinae</taxon>
        <taxon>Microtus</taxon>
    </lineage>
</organism>
<evidence type="ECO:0000313" key="2">
    <source>
        <dbReference type="EMBL" id="KAH0502723.1"/>
    </source>
</evidence>
<gene>
    <name evidence="2" type="ORF">LTLLF_191200</name>
</gene>
<protein>
    <submittedName>
        <fullName evidence="2">Ig kappa chain V-IV region B17</fullName>
    </submittedName>
</protein>
<proteinExistence type="predicted"/>
<sequence length="102" mass="10994">MLTQSPSSMTVSAGEKVTINCKSSQSLYLPGVSERFTGSGSGTDFILTIISVQNEDLADYYCQHQLGTPPTVLQSPTKTSLRRFSPASYTTQPWTCTLPLAA</sequence>
<dbReference type="Gene3D" id="2.60.40.10">
    <property type="entry name" value="Immunoglobulins"/>
    <property type="match status" value="1"/>
</dbReference>
<dbReference type="InterPro" id="IPR036179">
    <property type="entry name" value="Ig-like_dom_sf"/>
</dbReference>
<dbReference type="InterPro" id="IPR013783">
    <property type="entry name" value="Ig-like_fold"/>
</dbReference>
<evidence type="ECO:0000259" key="1">
    <source>
        <dbReference type="PROSITE" id="PS50835"/>
    </source>
</evidence>
<feature type="domain" description="Ig-like" evidence="1">
    <location>
        <begin position="1"/>
        <end position="63"/>
    </location>
</feature>
<comment type="caution">
    <text evidence="2">The sequence shown here is derived from an EMBL/GenBank/DDBJ whole genome shotgun (WGS) entry which is preliminary data.</text>
</comment>
<reference evidence="2" key="1">
    <citation type="submission" date="2020-03" db="EMBL/GenBank/DDBJ databases">
        <title>Studies in the Genomics of Life Span.</title>
        <authorList>
            <person name="Glass D."/>
        </authorList>
    </citation>
    <scope>NUCLEOTIDE SEQUENCE</scope>
    <source>
        <strain evidence="2">LTLLF</strain>
        <tissue evidence="2">Muscle</tissue>
    </source>
</reference>
<dbReference type="PANTHER" id="PTHR23267">
    <property type="entry name" value="IMMUNOGLOBULIN LIGHT CHAIN"/>
    <property type="match status" value="1"/>
</dbReference>
<dbReference type="PROSITE" id="PS50835">
    <property type="entry name" value="IG_LIKE"/>
    <property type="match status" value="1"/>
</dbReference>
<dbReference type="EMBL" id="JAATJU010025759">
    <property type="protein sequence ID" value="KAH0502723.1"/>
    <property type="molecule type" value="Genomic_DNA"/>
</dbReference>
<dbReference type="InterPro" id="IPR050150">
    <property type="entry name" value="IgV_Light_Chain"/>
</dbReference>
<dbReference type="InterPro" id="IPR007110">
    <property type="entry name" value="Ig-like_dom"/>
</dbReference>
<dbReference type="Proteomes" id="UP000710432">
    <property type="component" value="Unassembled WGS sequence"/>
</dbReference>
<dbReference type="SUPFAM" id="SSF48726">
    <property type="entry name" value="Immunoglobulin"/>
    <property type="match status" value="1"/>
</dbReference>
<name>A0A8J6G2Y6_MICOH</name>
<accession>A0A8J6G2Y6</accession>
<dbReference type="SMART" id="SM00409">
    <property type="entry name" value="IG"/>
    <property type="match status" value="1"/>
</dbReference>
<dbReference type="InterPro" id="IPR003599">
    <property type="entry name" value="Ig_sub"/>
</dbReference>
<dbReference type="AlphaFoldDB" id="A0A8J6G2Y6"/>